<keyword evidence="10" id="KW-1185">Reference proteome</keyword>
<evidence type="ECO:0000256" key="5">
    <source>
        <dbReference type="ARBA" id="ARBA00022694"/>
    </source>
</evidence>
<keyword evidence="3 7" id="KW-0808">Transferase</keyword>
<evidence type="ECO:0000256" key="6">
    <source>
        <dbReference type="ARBA" id="ARBA00022884"/>
    </source>
</evidence>
<comment type="function">
    <text evidence="7">Catalyzes the 2'-O methylation of guanosine at position 18 in tRNA.</text>
</comment>
<evidence type="ECO:0000256" key="2">
    <source>
        <dbReference type="ARBA" id="ARBA00022603"/>
    </source>
</evidence>
<evidence type="ECO:0000256" key="7">
    <source>
        <dbReference type="HAMAP-Rule" id="MF_02060"/>
    </source>
</evidence>
<feature type="domain" description="tRNA/rRNA methyltransferase SpoU type" evidence="8">
    <location>
        <begin position="54"/>
        <end position="192"/>
    </location>
</feature>
<dbReference type="HAMAP" id="MF_02060">
    <property type="entry name" value="tRNA_methyltr_TrmH"/>
    <property type="match status" value="1"/>
</dbReference>
<keyword evidence="1 7" id="KW-0820">tRNA-binding</keyword>
<comment type="caution">
    <text evidence="9">The sequence shown here is derived from an EMBL/GenBank/DDBJ whole genome shotgun (WGS) entry which is preliminary data.</text>
</comment>
<dbReference type="RefSeq" id="WP_245891680.1">
    <property type="nucleotide sequence ID" value="NZ_PVNE01000039.1"/>
</dbReference>
<dbReference type="CDD" id="cd18092">
    <property type="entry name" value="SpoU-like_TrmH"/>
    <property type="match status" value="1"/>
</dbReference>
<dbReference type="Gene3D" id="3.40.1280.10">
    <property type="match status" value="1"/>
</dbReference>
<dbReference type="InterPro" id="IPR001537">
    <property type="entry name" value="SpoU_MeTrfase"/>
</dbReference>
<dbReference type="EC" id="2.1.1.34" evidence="7"/>
<protein>
    <recommendedName>
        <fullName evidence="7">tRNA (guanosine(18)-2'-O)-methyltransferase</fullName>
        <ecNumber evidence="7">2.1.1.34</ecNumber>
    </recommendedName>
    <alternativeName>
        <fullName evidence="7">tRNA [Gm18] methyltransferase</fullName>
    </alternativeName>
</protein>
<dbReference type="PANTHER" id="PTHR43453:SF1">
    <property type="entry name" value="TRNA_RRNA METHYLTRANSFERASE SPOU TYPE DOMAIN-CONTAINING PROTEIN"/>
    <property type="match status" value="1"/>
</dbReference>
<reference evidence="9 10" key="1">
    <citation type="submission" date="2018-03" db="EMBL/GenBank/DDBJ databases">
        <title>Genomic Encyclopedia of Archaeal and Bacterial Type Strains, Phase II (KMG-II): from individual species to whole genera.</title>
        <authorList>
            <person name="Goeker M."/>
        </authorList>
    </citation>
    <scope>NUCLEOTIDE SEQUENCE [LARGE SCALE GENOMIC DNA]</scope>
    <source>
        <strain evidence="9 10">DSM 44946</strain>
    </source>
</reference>
<gene>
    <name evidence="7" type="primary">trmH</name>
    <name evidence="9" type="ORF">CLV97_1397</name>
</gene>
<evidence type="ECO:0000313" key="9">
    <source>
        <dbReference type="EMBL" id="PRX38687.1"/>
    </source>
</evidence>
<dbReference type="PANTHER" id="PTHR43453">
    <property type="entry name" value="RRNA METHYLASE-LIKE"/>
    <property type="match status" value="1"/>
</dbReference>
<dbReference type="EMBL" id="PVNE01000039">
    <property type="protein sequence ID" value="PRX38687.1"/>
    <property type="molecule type" value="Genomic_DNA"/>
</dbReference>
<evidence type="ECO:0000259" key="8">
    <source>
        <dbReference type="Pfam" id="PF00588"/>
    </source>
</evidence>
<feature type="binding site" evidence="7">
    <location>
        <position position="173"/>
    </location>
    <ligand>
        <name>S-adenosyl-L-methionine</name>
        <dbReference type="ChEBI" id="CHEBI:59789"/>
    </ligand>
</feature>
<feature type="binding site" evidence="7">
    <location>
        <position position="130"/>
    </location>
    <ligand>
        <name>S-adenosyl-L-methionine</name>
        <dbReference type="ChEBI" id="CHEBI:59789"/>
    </ligand>
</feature>
<sequence length="256" mass="29158">MRPSARETARSEEFIQRLIHTGLLREEERWISDMILPERLMRLHRVLNQRTRYISVLLEAIDDGHNQAAVLRTADAFGVQNISVVEGDKPFHPNKKITQGSHKWLTIKKHPDLRSAVGELRSEGYQICVTYLGGDAVPIGEIDLSRPTVLLFGNEHRGISEEAAELADQKFYIPMVGFVQSFNISVAAALTLQEVTKRARETAGDRYFLTGEEKRELFLEWIMQTLRPPLRERVRKTLEETKRSSGDQGKGIPLSV</sequence>
<organism evidence="9 10">
    <name type="scientific">Planifilum fimeticola</name>
    <dbReference type="NCBI Taxonomy" id="201975"/>
    <lineage>
        <taxon>Bacteria</taxon>
        <taxon>Bacillati</taxon>
        <taxon>Bacillota</taxon>
        <taxon>Bacilli</taxon>
        <taxon>Bacillales</taxon>
        <taxon>Thermoactinomycetaceae</taxon>
        <taxon>Planifilum</taxon>
    </lineage>
</organism>
<dbReference type="InterPro" id="IPR033671">
    <property type="entry name" value="TrmH"/>
</dbReference>
<evidence type="ECO:0000313" key="10">
    <source>
        <dbReference type="Proteomes" id="UP000237797"/>
    </source>
</evidence>
<keyword evidence="6 7" id="KW-0694">RNA-binding</keyword>
<accession>A0A2T0LAV1</accession>
<evidence type="ECO:0000256" key="4">
    <source>
        <dbReference type="ARBA" id="ARBA00022691"/>
    </source>
</evidence>
<dbReference type="AlphaFoldDB" id="A0A2T0LAV1"/>
<dbReference type="InterPro" id="IPR029028">
    <property type="entry name" value="Alpha/beta_knot_MTases"/>
</dbReference>
<evidence type="ECO:0000256" key="3">
    <source>
        <dbReference type="ARBA" id="ARBA00022679"/>
    </source>
</evidence>
<comment type="caution">
    <text evidence="7">Lacks conserved residue(s) required for the propagation of feature annotation.</text>
</comment>
<dbReference type="GO" id="GO:0000049">
    <property type="term" value="F:tRNA binding"/>
    <property type="evidence" value="ECO:0007669"/>
    <property type="project" value="UniProtKB-UniRule"/>
</dbReference>
<keyword evidence="5 7" id="KW-0819">tRNA processing</keyword>
<comment type="similarity">
    <text evidence="7">Belongs to the class IV-like SAM-binding methyltransferase superfamily. RNA methyltransferase TrmH family.</text>
</comment>
<dbReference type="GO" id="GO:0002938">
    <property type="term" value="P:tRNA guanine ribose methylation"/>
    <property type="evidence" value="ECO:0007669"/>
    <property type="project" value="UniProtKB-UniRule"/>
</dbReference>
<keyword evidence="4 7" id="KW-0949">S-adenosyl-L-methionine</keyword>
<evidence type="ECO:0000256" key="1">
    <source>
        <dbReference type="ARBA" id="ARBA00022555"/>
    </source>
</evidence>
<dbReference type="Proteomes" id="UP000237797">
    <property type="component" value="Unassembled WGS sequence"/>
</dbReference>
<proteinExistence type="inferred from homology"/>
<keyword evidence="2 7" id="KW-0489">Methyltransferase</keyword>
<dbReference type="InterPro" id="IPR029026">
    <property type="entry name" value="tRNA_m1G_MTases_N"/>
</dbReference>
<dbReference type="Pfam" id="PF00588">
    <property type="entry name" value="SpoU_methylase"/>
    <property type="match status" value="1"/>
</dbReference>
<comment type="catalytic activity">
    <reaction evidence="7">
        <text>guanosine(18) in tRNA + S-adenosyl-L-methionine = 2'-O-methylguanosine(18) in tRNA + S-adenosyl-L-homocysteine + H(+)</text>
        <dbReference type="Rhea" id="RHEA:20077"/>
        <dbReference type="Rhea" id="RHEA-COMP:10190"/>
        <dbReference type="Rhea" id="RHEA-COMP:10192"/>
        <dbReference type="ChEBI" id="CHEBI:15378"/>
        <dbReference type="ChEBI" id="CHEBI:57856"/>
        <dbReference type="ChEBI" id="CHEBI:59789"/>
        <dbReference type="ChEBI" id="CHEBI:74269"/>
        <dbReference type="ChEBI" id="CHEBI:74445"/>
        <dbReference type="EC" id="2.1.1.34"/>
    </reaction>
</comment>
<name>A0A2T0LAV1_9BACL</name>
<dbReference type="SUPFAM" id="SSF75217">
    <property type="entry name" value="alpha/beta knot"/>
    <property type="match status" value="1"/>
</dbReference>
<dbReference type="GO" id="GO:0141100">
    <property type="term" value="F:tRNA (guanine(18)-2'-O)-methyltransferase activity"/>
    <property type="evidence" value="ECO:0007669"/>
    <property type="project" value="UniProtKB-UniRule"/>
</dbReference>